<reference evidence="2" key="1">
    <citation type="submission" date="2020-12" db="EMBL/GenBank/DDBJ databases">
        <title>M. sibirica DSM 26468T genome.</title>
        <authorList>
            <person name="Thieme N."/>
            <person name="Rettenmaier R."/>
            <person name="Zverlov V."/>
            <person name="Liebl W."/>
        </authorList>
    </citation>
    <scope>NUCLEOTIDE SEQUENCE</scope>
    <source>
        <strain evidence="2">DSM 26468</strain>
    </source>
</reference>
<dbReference type="AlphaFoldDB" id="A0A8J7KZE2"/>
<dbReference type="Proteomes" id="UP000623269">
    <property type="component" value="Unassembled WGS sequence"/>
</dbReference>
<protein>
    <submittedName>
        <fullName evidence="2">AAA family ATPase</fullName>
    </submittedName>
</protein>
<gene>
    <name evidence="2" type="ORF">I5677_03820</name>
</gene>
<evidence type="ECO:0000313" key="3">
    <source>
        <dbReference type="Proteomes" id="UP000623269"/>
    </source>
</evidence>
<evidence type="ECO:0000313" key="2">
    <source>
        <dbReference type="EMBL" id="MBH1940023.1"/>
    </source>
</evidence>
<organism evidence="2 3">
    <name type="scientific">Mobilitalea sibirica</name>
    <dbReference type="NCBI Taxonomy" id="1462919"/>
    <lineage>
        <taxon>Bacteria</taxon>
        <taxon>Bacillati</taxon>
        <taxon>Bacillota</taxon>
        <taxon>Clostridia</taxon>
        <taxon>Lachnospirales</taxon>
        <taxon>Lachnospiraceae</taxon>
        <taxon>Mobilitalea</taxon>
    </lineage>
</organism>
<dbReference type="EMBL" id="JAEAGR010000003">
    <property type="protein sequence ID" value="MBH1940023.1"/>
    <property type="molecule type" value="Genomic_DNA"/>
</dbReference>
<dbReference type="Pfam" id="PF13304">
    <property type="entry name" value="AAA_21"/>
    <property type="match status" value="1"/>
</dbReference>
<dbReference type="PANTHER" id="PTHR40396:SF1">
    <property type="entry name" value="ATPASE AAA-TYPE CORE DOMAIN-CONTAINING PROTEIN"/>
    <property type="match status" value="1"/>
</dbReference>
<dbReference type="InterPro" id="IPR027417">
    <property type="entry name" value="P-loop_NTPase"/>
</dbReference>
<accession>A0A8J7KZE2</accession>
<proteinExistence type="predicted"/>
<dbReference type="RefSeq" id="WP_197660248.1">
    <property type="nucleotide sequence ID" value="NZ_JAEAGR010000003.1"/>
</dbReference>
<dbReference type="InterPro" id="IPR003959">
    <property type="entry name" value="ATPase_AAA_core"/>
</dbReference>
<dbReference type="Gene3D" id="3.40.50.300">
    <property type="entry name" value="P-loop containing nucleotide triphosphate hydrolases"/>
    <property type="match status" value="1"/>
</dbReference>
<comment type="caution">
    <text evidence="2">The sequence shown here is derived from an EMBL/GenBank/DDBJ whole genome shotgun (WGS) entry which is preliminary data.</text>
</comment>
<dbReference type="GO" id="GO:0005524">
    <property type="term" value="F:ATP binding"/>
    <property type="evidence" value="ECO:0007669"/>
    <property type="project" value="InterPro"/>
</dbReference>
<feature type="domain" description="ATPase AAA-type core" evidence="1">
    <location>
        <begin position="43"/>
        <end position="337"/>
    </location>
</feature>
<dbReference type="PANTHER" id="PTHR40396">
    <property type="entry name" value="ATPASE-LIKE PROTEIN"/>
    <property type="match status" value="1"/>
</dbReference>
<name>A0A8J7KZE2_9FIRM</name>
<dbReference type="GO" id="GO:0016887">
    <property type="term" value="F:ATP hydrolysis activity"/>
    <property type="evidence" value="ECO:0007669"/>
    <property type="project" value="InterPro"/>
</dbReference>
<sequence length="385" mass="45477">MLKKFEVKNFKNFKENIIIDFGNIGGYQFSTDCITDNTITKMLIYGRNATGKTNLGEAIMDIGSNLSYPRLGRFNENFFINADSNDNYSEFKYTFMFDDKEVIYKYSKFSNVELRDEELIIDERKIFYCNFSEDKYNFDNLSYISAESVVLDRYLDSIKENETSEDLIERALPFMRWLISNSALTTNSVLLKLDDYVRRMSMLTVGSMVMYRPKRMYDNFFEVLNDDSNQLKEFEEFLNIMGVECRLVLKKLPDGQNELYFKHKKLIPFYENASSGTLALLNLYRRFFIGKTASMMYLDEFDAFYHFEMAENLLKYFKMKFPNCQIILTSHNTNLLSNRLLRPDCLFILSRTGELTSLSNATQRELREGHNLEKMYISGEFEKYE</sequence>
<dbReference type="SUPFAM" id="SSF52540">
    <property type="entry name" value="P-loop containing nucleoside triphosphate hydrolases"/>
    <property type="match status" value="1"/>
</dbReference>
<evidence type="ECO:0000259" key="1">
    <source>
        <dbReference type="Pfam" id="PF13304"/>
    </source>
</evidence>
<keyword evidence="3" id="KW-1185">Reference proteome</keyword>